<evidence type="ECO:0008006" key="3">
    <source>
        <dbReference type="Google" id="ProtNLM"/>
    </source>
</evidence>
<feature type="chain" id="PRO_5027036189" description="Peptidase C-terminal archaeal/bacterial domain-containing protein" evidence="1">
    <location>
        <begin position="19"/>
        <end position="730"/>
    </location>
</feature>
<dbReference type="Gene3D" id="2.60.120.380">
    <property type="match status" value="4"/>
</dbReference>
<protein>
    <recommendedName>
        <fullName evidence="3">Peptidase C-terminal archaeal/bacterial domain-containing protein</fullName>
    </recommendedName>
</protein>
<dbReference type="AlphaFoldDB" id="A0A6J4M316"/>
<dbReference type="EMBL" id="CADCTW010000162">
    <property type="protein sequence ID" value="CAA9348631.1"/>
    <property type="molecule type" value="Genomic_DNA"/>
</dbReference>
<proteinExistence type="predicted"/>
<reference evidence="2" key="1">
    <citation type="submission" date="2020-02" db="EMBL/GenBank/DDBJ databases">
        <authorList>
            <person name="Meier V. D."/>
        </authorList>
    </citation>
    <scope>NUCLEOTIDE SEQUENCE</scope>
    <source>
        <strain evidence="2">AVDCRST_MAG68</strain>
    </source>
</reference>
<accession>A0A6J4M316</accession>
<organism evidence="2">
    <name type="scientific">uncultured Gemmatimonadota bacterium</name>
    <dbReference type="NCBI Taxonomy" id="203437"/>
    <lineage>
        <taxon>Bacteria</taxon>
        <taxon>Pseudomonadati</taxon>
        <taxon>Gemmatimonadota</taxon>
        <taxon>environmental samples</taxon>
    </lineage>
</organism>
<dbReference type="PROSITE" id="PS51257">
    <property type="entry name" value="PROKAR_LIPOPROTEIN"/>
    <property type="match status" value="1"/>
</dbReference>
<feature type="signal peptide" evidence="1">
    <location>
        <begin position="1"/>
        <end position="18"/>
    </location>
</feature>
<name>A0A6J4M316_9BACT</name>
<gene>
    <name evidence="2" type="ORF">AVDCRST_MAG68-3551</name>
</gene>
<evidence type="ECO:0000313" key="2">
    <source>
        <dbReference type="EMBL" id="CAA9348631.1"/>
    </source>
</evidence>
<sequence length="730" mass="77896">MITILRTAILLCAAVSLASCDSPTGNSDDASEVRADQAVEGTLDSSETDYFDVRPPDADFRLLLQARSGSAADTLIAELLDSNDQVRARVASAGTDTALVTQASEWVAPEKGTRMRVRVRGQRGTYRGAYSMRLFVRDPRPENVPAALTPGQTVEGERLEVEGDVDEFRIAGQTGQEWVVFAQVGPSDWGRMHVQLVDSASGQVVREMYILSHSAELEQWSTGRVVLTRTGTYLVRLGSTGSGETGGPYRLRLDVVNRAPEEGPASLALGAVASDAIDGVGDVDEFTFTGRSGQEMNLMVQLQSGMSAGLNVELLRGEALVASLGIDSVTTSLDDRGTGRIALPADGEYRVRVYGPAAGTRSGATGRYRFELYPVDRRPETGGPVRLDAAPVPSAIDRPGDVDEFPFQGTAGQYVVIHLAGVGTVRGAILAELVPAQGARLSSTATSGSYTPTVEYSVRTPLPYTGAYTLRISGLSMDNRQLGTGSYTLEAYTVSAAPEHVPGSLQVGQTVTGERIDRPGDLDVFTFAGEAGRTVNIFLGQPETNSGSIASLRPSGATQPAYTSTYAGSPALDGRSTGRIALEAATYQLTVEGEAMLRYPGRTQEPYGVRIFAIDTRPEGRSAAYVPGETVSAEPLYPAGDIDEYTFDLGAQTRLRILWDAPFTGPSDAVLAILRDDRTGGERWNSVVNVNGELLRDITLPAGRYRLNIKNPNGGGDRATLGYRFAFLPQ</sequence>
<keyword evidence="1" id="KW-0732">Signal</keyword>
<evidence type="ECO:0000256" key="1">
    <source>
        <dbReference type="SAM" id="SignalP"/>
    </source>
</evidence>